<dbReference type="Proteomes" id="UP000307440">
    <property type="component" value="Unassembled WGS sequence"/>
</dbReference>
<feature type="region of interest" description="Disordered" evidence="1">
    <location>
        <begin position="767"/>
        <end position="800"/>
    </location>
</feature>
<feature type="compositionally biased region" description="Low complexity" evidence="1">
    <location>
        <begin position="105"/>
        <end position="121"/>
    </location>
</feature>
<dbReference type="EMBL" id="ML210148">
    <property type="protein sequence ID" value="TFK29587.1"/>
    <property type="molecule type" value="Genomic_DNA"/>
</dbReference>
<feature type="compositionally biased region" description="Polar residues" evidence="1">
    <location>
        <begin position="314"/>
        <end position="341"/>
    </location>
</feature>
<organism evidence="2 3">
    <name type="scientific">Coprinopsis marcescibilis</name>
    <name type="common">Agaric fungus</name>
    <name type="synonym">Psathyrella marcescibilis</name>
    <dbReference type="NCBI Taxonomy" id="230819"/>
    <lineage>
        <taxon>Eukaryota</taxon>
        <taxon>Fungi</taxon>
        <taxon>Dikarya</taxon>
        <taxon>Basidiomycota</taxon>
        <taxon>Agaricomycotina</taxon>
        <taxon>Agaricomycetes</taxon>
        <taxon>Agaricomycetidae</taxon>
        <taxon>Agaricales</taxon>
        <taxon>Agaricineae</taxon>
        <taxon>Psathyrellaceae</taxon>
        <taxon>Coprinopsis</taxon>
    </lineage>
</organism>
<dbReference type="AlphaFoldDB" id="A0A5C3L9S4"/>
<evidence type="ECO:0000313" key="3">
    <source>
        <dbReference type="Proteomes" id="UP000307440"/>
    </source>
</evidence>
<gene>
    <name evidence="2" type="ORF">FA15DRAFT_663732</name>
</gene>
<feature type="region of interest" description="Disordered" evidence="1">
    <location>
        <begin position="287"/>
        <end position="379"/>
    </location>
</feature>
<feature type="region of interest" description="Disordered" evidence="1">
    <location>
        <begin position="105"/>
        <end position="125"/>
    </location>
</feature>
<dbReference type="OrthoDB" id="21151at2759"/>
<feature type="region of interest" description="Disordered" evidence="1">
    <location>
        <begin position="816"/>
        <end position="851"/>
    </location>
</feature>
<accession>A0A5C3L9S4</accession>
<feature type="region of interest" description="Disordered" evidence="1">
    <location>
        <begin position="659"/>
        <end position="678"/>
    </location>
</feature>
<dbReference type="STRING" id="230819.A0A5C3L9S4"/>
<protein>
    <submittedName>
        <fullName evidence="2">Uncharacterized protein</fullName>
    </submittedName>
</protein>
<feature type="compositionally biased region" description="Basic and acidic residues" evidence="1">
    <location>
        <begin position="785"/>
        <end position="795"/>
    </location>
</feature>
<evidence type="ECO:0000256" key="1">
    <source>
        <dbReference type="SAM" id="MobiDB-lite"/>
    </source>
</evidence>
<feature type="region of interest" description="Disordered" evidence="1">
    <location>
        <begin position="695"/>
        <end position="719"/>
    </location>
</feature>
<feature type="compositionally biased region" description="Acidic residues" evidence="1">
    <location>
        <begin position="666"/>
        <end position="675"/>
    </location>
</feature>
<evidence type="ECO:0000313" key="2">
    <source>
        <dbReference type="EMBL" id="TFK29587.1"/>
    </source>
</evidence>
<name>A0A5C3L9S4_COPMA</name>
<feature type="compositionally biased region" description="Polar residues" evidence="1">
    <location>
        <begin position="351"/>
        <end position="379"/>
    </location>
</feature>
<sequence length="851" mass="93952">MAQAVIEEGPLEQYLRDAGELVELIPGISQSIIEEIDVHRHLYAFDTPAEEDSDEMEWRPRCVVVGLNLLESFLSSAAPSNSAVPFTERFKYTVISSSLLSTSLSSSQSTSTRSSLSESSLPGKLPHASLPPISLDLDRPASSSSIYQSPHYACLSLAVLATALLLSVGQNYLATLSLGGLSYLAYNLLTTPETPCHDYTSTTTALDELVAANGCWETTIQDAIQALEKEEASLLRSPSAAPAASSNALRVALHSALQTSRTQCDNVRQLFSALTCPSELSQLSEMYAPPSPVKSPLLLPEANPRPYSFPGRQLSPTTPENKRMTWNGSYTGLANAGSPTPSRRRDKHRSNLSTLFQGSATPSSPGNNTPITPFDTSPRPSLAQIAEDLQSPEHDEILLFSDDSPLFGSEALGLQRQKKADGLGAFELSRSPTYTSEYRSPRNQRFSTFTSSSRLTTIQPPRHPLSLYALNQALRSAVSSRRYTCSHLLALRFSDDEEEYWENVNSVIDLLTTTFGDEASRLGEALDLHERQHLRDQNPTPDISLEFPHRSKRTASYDRVSFAPMPSHLSRFAAHVAAITSALEDAREQLEECVAALKDDADGSPVKATPARHQRSSTQIWDQEVEEHRALQAYERLRKELGMALRECERGKPCLLEVVHPPAPASDDEGLEEDSSMSSLAHDITQDLYEPIDEEETAHADSSGFQTPELDPSEAPVDDVTSHLLSIQTLPPVGIEQVYEADTSNVVEFTRERSSLSREERIALMKQRRLNGVPSHSIAQGESGSDEKGDKREKWGPGGDVVQELKDVIWKVSERRRKMHESHLQHQEHRDDQHHHIEQPQPVTPMRSTTS</sequence>
<reference evidence="2 3" key="1">
    <citation type="journal article" date="2019" name="Nat. Ecol. Evol.">
        <title>Megaphylogeny resolves global patterns of mushroom evolution.</title>
        <authorList>
            <person name="Varga T."/>
            <person name="Krizsan K."/>
            <person name="Foldi C."/>
            <person name="Dima B."/>
            <person name="Sanchez-Garcia M."/>
            <person name="Sanchez-Ramirez S."/>
            <person name="Szollosi G.J."/>
            <person name="Szarkandi J.G."/>
            <person name="Papp V."/>
            <person name="Albert L."/>
            <person name="Andreopoulos W."/>
            <person name="Angelini C."/>
            <person name="Antonin V."/>
            <person name="Barry K.W."/>
            <person name="Bougher N.L."/>
            <person name="Buchanan P."/>
            <person name="Buyck B."/>
            <person name="Bense V."/>
            <person name="Catcheside P."/>
            <person name="Chovatia M."/>
            <person name="Cooper J."/>
            <person name="Damon W."/>
            <person name="Desjardin D."/>
            <person name="Finy P."/>
            <person name="Geml J."/>
            <person name="Haridas S."/>
            <person name="Hughes K."/>
            <person name="Justo A."/>
            <person name="Karasinski D."/>
            <person name="Kautmanova I."/>
            <person name="Kiss B."/>
            <person name="Kocsube S."/>
            <person name="Kotiranta H."/>
            <person name="LaButti K.M."/>
            <person name="Lechner B.E."/>
            <person name="Liimatainen K."/>
            <person name="Lipzen A."/>
            <person name="Lukacs Z."/>
            <person name="Mihaltcheva S."/>
            <person name="Morgado L.N."/>
            <person name="Niskanen T."/>
            <person name="Noordeloos M.E."/>
            <person name="Ohm R.A."/>
            <person name="Ortiz-Santana B."/>
            <person name="Ovrebo C."/>
            <person name="Racz N."/>
            <person name="Riley R."/>
            <person name="Savchenko A."/>
            <person name="Shiryaev A."/>
            <person name="Soop K."/>
            <person name="Spirin V."/>
            <person name="Szebenyi C."/>
            <person name="Tomsovsky M."/>
            <person name="Tulloss R.E."/>
            <person name="Uehling J."/>
            <person name="Grigoriev I.V."/>
            <person name="Vagvolgyi C."/>
            <person name="Papp T."/>
            <person name="Martin F.M."/>
            <person name="Miettinen O."/>
            <person name="Hibbett D.S."/>
            <person name="Nagy L.G."/>
        </authorList>
    </citation>
    <scope>NUCLEOTIDE SEQUENCE [LARGE SCALE GENOMIC DNA]</scope>
    <source>
        <strain evidence="2 3">CBS 121175</strain>
    </source>
</reference>
<feature type="compositionally biased region" description="Basic and acidic residues" evidence="1">
    <location>
        <begin position="821"/>
        <end position="838"/>
    </location>
</feature>
<feature type="region of interest" description="Disordered" evidence="1">
    <location>
        <begin position="601"/>
        <end position="620"/>
    </location>
</feature>
<keyword evidence="3" id="KW-1185">Reference proteome</keyword>
<proteinExistence type="predicted"/>